<accession>A0AA38PJN4</accession>
<evidence type="ECO:0000256" key="1">
    <source>
        <dbReference type="SAM" id="SignalP"/>
    </source>
</evidence>
<dbReference type="EMBL" id="MU805966">
    <property type="protein sequence ID" value="KAJ3843850.1"/>
    <property type="molecule type" value="Genomic_DNA"/>
</dbReference>
<dbReference type="Proteomes" id="UP001163846">
    <property type="component" value="Unassembled WGS sequence"/>
</dbReference>
<comment type="caution">
    <text evidence="2">The sequence shown here is derived from an EMBL/GenBank/DDBJ whole genome shotgun (WGS) entry which is preliminary data.</text>
</comment>
<evidence type="ECO:0000313" key="2">
    <source>
        <dbReference type="EMBL" id="KAJ3843850.1"/>
    </source>
</evidence>
<feature type="chain" id="PRO_5041297739" evidence="1">
    <location>
        <begin position="22"/>
        <end position="335"/>
    </location>
</feature>
<keyword evidence="3" id="KW-1185">Reference proteome</keyword>
<protein>
    <submittedName>
        <fullName evidence="2">Uncharacterized protein</fullName>
    </submittedName>
</protein>
<sequence>MLRCLAATLACLSSFSSLSLAIPLLAARTDTRDAHDGPHTLLTSTVHPGDRSGQATATFHVTFPSGNYPMADLTKRPPSSNTSEQAEEIFRNYLHTLNPTHMIQFKTRYVGPGIEGTDIEFELFDSGSGQQCSSGCVGVLRVLGDHYFGKLFTDEECERHNYDYPSPDSLVDLGTLGPHETRSSKTLFVEYSPLKSSYTGNTPPRPYNPHDGRFPSRWYTLHNDQPKLLNTLVEEQLRKAFTCHDTVHFLDRLITTAWRIDDITAVFLRVFDSSNGYKARTVTIAFDGSLHEPGKVQIVLGALGDEHYPDVPVHRQRKFWGPDPEGVGTLPITEF</sequence>
<organism evidence="2 3">
    <name type="scientific">Lentinula raphanica</name>
    <dbReference type="NCBI Taxonomy" id="153919"/>
    <lineage>
        <taxon>Eukaryota</taxon>
        <taxon>Fungi</taxon>
        <taxon>Dikarya</taxon>
        <taxon>Basidiomycota</taxon>
        <taxon>Agaricomycotina</taxon>
        <taxon>Agaricomycetes</taxon>
        <taxon>Agaricomycetidae</taxon>
        <taxon>Agaricales</taxon>
        <taxon>Marasmiineae</taxon>
        <taxon>Omphalotaceae</taxon>
        <taxon>Lentinula</taxon>
    </lineage>
</organism>
<dbReference type="AlphaFoldDB" id="A0AA38PJN4"/>
<evidence type="ECO:0000313" key="3">
    <source>
        <dbReference type="Proteomes" id="UP001163846"/>
    </source>
</evidence>
<reference evidence="2" key="1">
    <citation type="submission" date="2022-08" db="EMBL/GenBank/DDBJ databases">
        <authorList>
            <consortium name="DOE Joint Genome Institute"/>
            <person name="Min B."/>
            <person name="Riley R."/>
            <person name="Sierra-Patev S."/>
            <person name="Naranjo-Ortiz M."/>
            <person name="Looney B."/>
            <person name="Konkel Z."/>
            <person name="Slot J.C."/>
            <person name="Sakamoto Y."/>
            <person name="Steenwyk J.L."/>
            <person name="Rokas A."/>
            <person name="Carro J."/>
            <person name="Camarero S."/>
            <person name="Ferreira P."/>
            <person name="Molpeceres G."/>
            <person name="Ruiz-Duenas F.J."/>
            <person name="Serrano A."/>
            <person name="Henrissat B."/>
            <person name="Drula E."/>
            <person name="Hughes K.W."/>
            <person name="Mata J.L."/>
            <person name="Ishikawa N.K."/>
            <person name="Vargas-Isla R."/>
            <person name="Ushijima S."/>
            <person name="Smith C.A."/>
            <person name="Ahrendt S."/>
            <person name="Andreopoulos W."/>
            <person name="He G."/>
            <person name="Labutti K."/>
            <person name="Lipzen A."/>
            <person name="Ng V."/>
            <person name="Sandor L."/>
            <person name="Barry K."/>
            <person name="Martinez A.T."/>
            <person name="Xiao Y."/>
            <person name="Gibbons J.G."/>
            <person name="Terashima K."/>
            <person name="Hibbett D.S."/>
            <person name="Grigoriev I.V."/>
        </authorList>
    </citation>
    <scope>NUCLEOTIDE SEQUENCE</scope>
    <source>
        <strain evidence="2">TFB9207</strain>
    </source>
</reference>
<proteinExistence type="predicted"/>
<feature type="signal peptide" evidence="1">
    <location>
        <begin position="1"/>
        <end position="21"/>
    </location>
</feature>
<gene>
    <name evidence="2" type="ORF">F5878DRAFT_706568</name>
</gene>
<name>A0AA38PJN4_9AGAR</name>
<keyword evidence="1" id="KW-0732">Signal</keyword>